<protein>
    <submittedName>
        <fullName evidence="2">Uncharacterized protein</fullName>
    </submittedName>
</protein>
<dbReference type="KEGG" id="kfl:Kfla_3882"/>
<keyword evidence="3" id="KW-1185">Reference proteome</keyword>
<evidence type="ECO:0000313" key="3">
    <source>
        <dbReference type="Proteomes" id="UP000007967"/>
    </source>
</evidence>
<accession>D2PQ11</accession>
<name>D2PQ11_KRIFD</name>
<dbReference type="eggNOG" id="ENOG5030BAT">
    <property type="taxonomic scope" value="Bacteria"/>
</dbReference>
<organism evidence="2 3">
    <name type="scientific">Kribbella flavida (strain DSM 17836 / JCM 10339 / NBRC 14399)</name>
    <dbReference type="NCBI Taxonomy" id="479435"/>
    <lineage>
        <taxon>Bacteria</taxon>
        <taxon>Bacillati</taxon>
        <taxon>Actinomycetota</taxon>
        <taxon>Actinomycetes</taxon>
        <taxon>Propionibacteriales</taxon>
        <taxon>Kribbellaceae</taxon>
        <taxon>Kribbella</taxon>
    </lineage>
</organism>
<dbReference type="Proteomes" id="UP000007967">
    <property type="component" value="Chromosome"/>
</dbReference>
<dbReference type="AlphaFoldDB" id="D2PQ11"/>
<evidence type="ECO:0000256" key="1">
    <source>
        <dbReference type="SAM" id="MobiDB-lite"/>
    </source>
</evidence>
<evidence type="ECO:0000313" key="2">
    <source>
        <dbReference type="EMBL" id="ADB32935.1"/>
    </source>
</evidence>
<reference evidence="2 3" key="2">
    <citation type="journal article" date="2010" name="Stand. Genomic Sci.">
        <title>Complete genome sequence of Kribbella flavida type strain (IFO 14399).</title>
        <authorList>
            <person name="Pukall R."/>
            <person name="Lapidus A."/>
            <person name="Glavina Del Rio T."/>
            <person name="Copeland A."/>
            <person name="Tice H."/>
            <person name="Cheng J.-F."/>
            <person name="Lucas S."/>
            <person name="Chen F."/>
            <person name="Nolan M."/>
            <person name="LaButti K."/>
            <person name="Pati A."/>
            <person name="Ivanova N."/>
            <person name="Mavrommatis K."/>
            <person name="Mikhailova N."/>
            <person name="Pitluck S."/>
            <person name="Bruce D."/>
            <person name="Goodwin L."/>
            <person name="Land M."/>
            <person name="Hauser L."/>
            <person name="Chang Y.-J."/>
            <person name="Jeffries C.D."/>
            <person name="Chen A."/>
            <person name="Palaniappan K."/>
            <person name="Chain P."/>
            <person name="Rohde M."/>
            <person name="Goeker M."/>
            <person name="Bristow J."/>
            <person name="Eisen J.A."/>
            <person name="Markowitz V."/>
            <person name="Hugenholtz P."/>
            <person name="Kyrpides N.C."/>
            <person name="Klenk H.-P."/>
            <person name="Brettin T."/>
        </authorList>
    </citation>
    <scope>NUCLEOTIDE SEQUENCE [LARGE SCALE GENOMIC DNA]</scope>
    <source>
        <strain evidence="3">DSM 17836 / JCM 10339 / NBRC 14399</strain>
    </source>
</reference>
<dbReference type="STRING" id="479435.Kfla_3882"/>
<proteinExistence type="predicted"/>
<dbReference type="RefSeq" id="WP_012921491.1">
    <property type="nucleotide sequence ID" value="NC_013729.1"/>
</dbReference>
<dbReference type="OrthoDB" id="7264945at2"/>
<feature type="region of interest" description="Disordered" evidence="1">
    <location>
        <begin position="214"/>
        <end position="244"/>
    </location>
</feature>
<dbReference type="EMBL" id="CP001736">
    <property type="protein sequence ID" value="ADB32935.1"/>
    <property type="molecule type" value="Genomic_DNA"/>
</dbReference>
<gene>
    <name evidence="2" type="ordered locus">Kfla_3882</name>
</gene>
<dbReference type="HOGENOM" id="CLU_1228600_0_0_11"/>
<sequence>MLKAIFGAAGRRTAQPRTVAGVPVLSAGSHRDARDGACFMEYASYLAGEPWSDHPRCTHPLLAHLAREVNDRTSSAGRAALAPLIPTVIGITSDDPVVHPRLVARVVRTVLPVAARPDQVVLAVALIRAEQLIAELNGHQDGKSAASREVLAENALATKWAETFLKARPLPGLGTYLRRSAPSSISAAAYAAANAPHTDPDGLLRRLLTEGIAAATTTGSPNAPAPAPSEEAKATGEAQASSLP</sequence>
<reference evidence="3" key="1">
    <citation type="submission" date="2009-09" db="EMBL/GenBank/DDBJ databases">
        <title>The complete genome of Kribbella flavida DSM 17836.</title>
        <authorList>
            <consortium name="US DOE Joint Genome Institute (JGI-PGF)"/>
            <person name="Lucas S."/>
            <person name="Copeland A."/>
            <person name="Lapidus A."/>
            <person name="Glavina del Rio T."/>
            <person name="Dalin E."/>
            <person name="Tice H."/>
            <person name="Bruce D."/>
            <person name="Goodwin L."/>
            <person name="Pitluck S."/>
            <person name="Kyrpides N."/>
            <person name="Mavromatis K."/>
            <person name="Ivanova N."/>
            <person name="Saunders E."/>
            <person name="Brettin T."/>
            <person name="Detter J.C."/>
            <person name="Han C."/>
            <person name="Larimer F."/>
            <person name="Land M."/>
            <person name="Hauser L."/>
            <person name="Markowitz V."/>
            <person name="Cheng J.-F."/>
            <person name="Hugenholtz P."/>
            <person name="Woyke T."/>
            <person name="Wu D."/>
            <person name="Pukall R."/>
            <person name="Klenk H.-P."/>
            <person name="Eisen J.A."/>
        </authorList>
    </citation>
    <scope>NUCLEOTIDE SEQUENCE [LARGE SCALE GENOMIC DNA]</scope>
    <source>
        <strain evidence="3">DSM 17836 / JCM 10339 / NBRC 14399</strain>
    </source>
</reference>